<gene>
    <name evidence="1" type="ORF">GGX14DRAFT_393285</name>
</gene>
<sequence length="178" mass="19887">MASSGHGLREYYVEPLQYIHAQEASTSTSDIGEIYDACLQIGVDDEIVNSPLLMEMAQDVVLEAFFMYSLLQRVQHAGESLHLLHNEHHNRRIDVALDQFNFKMAGTGQPHYLHACHDCLKFVKDPEGNLCYIRAAVTDGVTLSHPCCARSGCQTPQGLRVVLWKGNGPPPRSLLQRN</sequence>
<evidence type="ECO:0000313" key="1">
    <source>
        <dbReference type="EMBL" id="KAJ7213086.1"/>
    </source>
</evidence>
<proteinExistence type="predicted"/>
<name>A0AAD6YC80_9AGAR</name>
<dbReference type="EMBL" id="JARJCW010000022">
    <property type="protein sequence ID" value="KAJ7213086.1"/>
    <property type="molecule type" value="Genomic_DNA"/>
</dbReference>
<evidence type="ECO:0000313" key="2">
    <source>
        <dbReference type="Proteomes" id="UP001219525"/>
    </source>
</evidence>
<protein>
    <submittedName>
        <fullName evidence="1">Uncharacterized protein</fullName>
    </submittedName>
</protein>
<dbReference type="AlphaFoldDB" id="A0AAD6YC80"/>
<comment type="caution">
    <text evidence="1">The sequence shown here is derived from an EMBL/GenBank/DDBJ whole genome shotgun (WGS) entry which is preliminary data.</text>
</comment>
<organism evidence="1 2">
    <name type="scientific">Mycena pura</name>
    <dbReference type="NCBI Taxonomy" id="153505"/>
    <lineage>
        <taxon>Eukaryota</taxon>
        <taxon>Fungi</taxon>
        <taxon>Dikarya</taxon>
        <taxon>Basidiomycota</taxon>
        <taxon>Agaricomycotina</taxon>
        <taxon>Agaricomycetes</taxon>
        <taxon>Agaricomycetidae</taxon>
        <taxon>Agaricales</taxon>
        <taxon>Marasmiineae</taxon>
        <taxon>Mycenaceae</taxon>
        <taxon>Mycena</taxon>
    </lineage>
</organism>
<accession>A0AAD6YC80</accession>
<keyword evidence="2" id="KW-1185">Reference proteome</keyword>
<dbReference type="Proteomes" id="UP001219525">
    <property type="component" value="Unassembled WGS sequence"/>
</dbReference>
<reference evidence="1" key="1">
    <citation type="submission" date="2023-03" db="EMBL/GenBank/DDBJ databases">
        <title>Massive genome expansion in bonnet fungi (Mycena s.s.) driven by repeated elements and novel gene families across ecological guilds.</title>
        <authorList>
            <consortium name="Lawrence Berkeley National Laboratory"/>
            <person name="Harder C.B."/>
            <person name="Miyauchi S."/>
            <person name="Viragh M."/>
            <person name="Kuo A."/>
            <person name="Thoen E."/>
            <person name="Andreopoulos B."/>
            <person name="Lu D."/>
            <person name="Skrede I."/>
            <person name="Drula E."/>
            <person name="Henrissat B."/>
            <person name="Morin E."/>
            <person name="Kohler A."/>
            <person name="Barry K."/>
            <person name="LaButti K."/>
            <person name="Morin E."/>
            <person name="Salamov A."/>
            <person name="Lipzen A."/>
            <person name="Mereny Z."/>
            <person name="Hegedus B."/>
            <person name="Baldrian P."/>
            <person name="Stursova M."/>
            <person name="Weitz H."/>
            <person name="Taylor A."/>
            <person name="Grigoriev I.V."/>
            <person name="Nagy L.G."/>
            <person name="Martin F."/>
            <person name="Kauserud H."/>
        </authorList>
    </citation>
    <scope>NUCLEOTIDE SEQUENCE</scope>
    <source>
        <strain evidence="1">9144</strain>
    </source>
</reference>